<dbReference type="SUPFAM" id="SSF56281">
    <property type="entry name" value="Metallo-hydrolase/oxidoreductase"/>
    <property type="match status" value="1"/>
</dbReference>
<gene>
    <name evidence="2" type="ORF">H8S45_10785</name>
</gene>
<dbReference type="AlphaFoldDB" id="A0A923RZ45"/>
<keyword evidence="3" id="KW-1185">Reference proteome</keyword>
<evidence type="ECO:0000313" key="2">
    <source>
        <dbReference type="EMBL" id="MBC5725940.1"/>
    </source>
</evidence>
<organism evidence="2 3">
    <name type="scientific">Agathobaculum faecis</name>
    <dbReference type="NCBI Taxonomy" id="2763013"/>
    <lineage>
        <taxon>Bacteria</taxon>
        <taxon>Bacillati</taxon>
        <taxon>Bacillota</taxon>
        <taxon>Clostridia</taxon>
        <taxon>Eubacteriales</taxon>
        <taxon>Butyricicoccaceae</taxon>
        <taxon>Agathobaculum</taxon>
    </lineage>
</organism>
<dbReference type="Proteomes" id="UP000606499">
    <property type="component" value="Unassembled WGS sequence"/>
</dbReference>
<accession>A0A923RZ45</accession>
<dbReference type="RefSeq" id="WP_054327326.1">
    <property type="nucleotide sequence ID" value="NZ_JACOPL010000009.1"/>
</dbReference>
<proteinExistence type="predicted"/>
<reference evidence="2" key="1">
    <citation type="submission" date="2020-08" db="EMBL/GenBank/DDBJ databases">
        <title>Genome public.</title>
        <authorList>
            <person name="Liu C."/>
            <person name="Sun Q."/>
        </authorList>
    </citation>
    <scope>NUCLEOTIDE SEQUENCE</scope>
    <source>
        <strain evidence="2">NSJ-28</strain>
    </source>
</reference>
<evidence type="ECO:0000259" key="1">
    <source>
        <dbReference type="SMART" id="SM00849"/>
    </source>
</evidence>
<dbReference type="PANTHER" id="PTHR13754">
    <property type="entry name" value="METALLO-BETA-LACTAMASE SUPERFAMILY PROTEIN"/>
    <property type="match status" value="1"/>
</dbReference>
<sequence>MRIVTLMEDTACAPAFACEHGLSFYIETNGKRLLFDMGQTGLFVCNAARLGADLGAVDIAFLSHGHYDHGGGLAAFLSVNSHAPVYVHERAFEPHFSHKPEGIREIGLDSALAHSPRLRRVDGVARIDDTLTLFSDVTGADCVPQGNRTLCERADGQYFPDRFLHEQSLLVREGDKTVLFTGCAHRGVVNICARAGELLGRAPDAVVGGMHLFSPSTGKSEPDEAIRAVAARLAHTSSRYYTGHCTGAHAFEVLRETFGERISLLAAGSVIEL</sequence>
<dbReference type="GO" id="GO:0016740">
    <property type="term" value="F:transferase activity"/>
    <property type="evidence" value="ECO:0007669"/>
    <property type="project" value="TreeGrafter"/>
</dbReference>
<protein>
    <submittedName>
        <fullName evidence="2">MBL fold metallo-hydrolase</fullName>
    </submittedName>
</protein>
<dbReference type="InterPro" id="IPR052926">
    <property type="entry name" value="Metallo-beta-lactamase_dom"/>
</dbReference>
<dbReference type="Pfam" id="PF00753">
    <property type="entry name" value="Lactamase_B"/>
    <property type="match status" value="1"/>
</dbReference>
<dbReference type="InterPro" id="IPR036866">
    <property type="entry name" value="RibonucZ/Hydroxyglut_hydro"/>
</dbReference>
<dbReference type="Gene3D" id="3.60.15.10">
    <property type="entry name" value="Ribonuclease Z/Hydroxyacylglutathione hydrolase-like"/>
    <property type="match status" value="1"/>
</dbReference>
<dbReference type="EMBL" id="JACOPL010000009">
    <property type="protein sequence ID" value="MBC5725940.1"/>
    <property type="molecule type" value="Genomic_DNA"/>
</dbReference>
<feature type="domain" description="Metallo-beta-lactamase" evidence="1">
    <location>
        <begin position="20"/>
        <end position="244"/>
    </location>
</feature>
<dbReference type="PANTHER" id="PTHR13754:SF13">
    <property type="entry name" value="METALLO-BETA-LACTAMASE SUPERFAMILY PROTEIN (AFU_ORTHOLOGUE AFUA_3G07630)"/>
    <property type="match status" value="1"/>
</dbReference>
<dbReference type="CDD" id="cd07713">
    <property type="entry name" value="DHPS-like_MBL-fold"/>
    <property type="match status" value="1"/>
</dbReference>
<name>A0A923RZ45_9FIRM</name>
<dbReference type="SMART" id="SM00849">
    <property type="entry name" value="Lactamase_B"/>
    <property type="match status" value="1"/>
</dbReference>
<dbReference type="InterPro" id="IPR001279">
    <property type="entry name" value="Metallo-B-lactamas"/>
</dbReference>
<dbReference type="InterPro" id="IPR041712">
    <property type="entry name" value="DHPS-like_MBL-fold"/>
</dbReference>
<comment type="caution">
    <text evidence="2">The sequence shown here is derived from an EMBL/GenBank/DDBJ whole genome shotgun (WGS) entry which is preliminary data.</text>
</comment>
<evidence type="ECO:0000313" key="3">
    <source>
        <dbReference type="Proteomes" id="UP000606499"/>
    </source>
</evidence>